<evidence type="ECO:0000256" key="3">
    <source>
        <dbReference type="ARBA" id="ARBA00006047"/>
    </source>
</evidence>
<dbReference type="PROSITE" id="PS00102">
    <property type="entry name" value="PHOSPHORYLASE"/>
    <property type="match status" value="1"/>
</dbReference>
<dbReference type="NCBIfam" id="TIGR02094">
    <property type="entry name" value="more_P_ylases"/>
    <property type="match status" value="2"/>
</dbReference>
<proteinExistence type="inferred from homology"/>
<dbReference type="Pfam" id="PF00343">
    <property type="entry name" value="Phosphorylase"/>
    <property type="match status" value="1"/>
</dbReference>
<evidence type="ECO:0000256" key="9">
    <source>
        <dbReference type="ARBA" id="ARBA00025174"/>
    </source>
</evidence>
<dbReference type="GO" id="GO:0008184">
    <property type="term" value="F:glycogen phosphorylase activity"/>
    <property type="evidence" value="ECO:0007669"/>
    <property type="project" value="InterPro"/>
</dbReference>
<comment type="caution">
    <text evidence="10">The sequence shown here is derived from an EMBL/GenBank/DDBJ whole genome shotgun (WGS) entry which is preliminary data.</text>
</comment>
<evidence type="ECO:0000256" key="5">
    <source>
        <dbReference type="ARBA" id="ARBA00022676"/>
    </source>
</evidence>
<name>A0A2H0WZC3_9BACT</name>
<dbReference type="GO" id="GO:0005975">
    <property type="term" value="P:carbohydrate metabolic process"/>
    <property type="evidence" value="ECO:0007669"/>
    <property type="project" value="InterPro"/>
</dbReference>
<dbReference type="GO" id="GO:0030170">
    <property type="term" value="F:pyridoxal phosphate binding"/>
    <property type="evidence" value="ECO:0007669"/>
    <property type="project" value="InterPro"/>
</dbReference>
<evidence type="ECO:0000313" key="11">
    <source>
        <dbReference type="Proteomes" id="UP000229574"/>
    </source>
</evidence>
<dbReference type="Proteomes" id="UP000229574">
    <property type="component" value="Unassembled WGS sequence"/>
</dbReference>
<keyword evidence="8" id="KW-0119">Carbohydrate metabolism</keyword>
<keyword evidence="7" id="KW-0663">Pyridoxal phosphate</keyword>
<sequence>MNETRPIAYFCAEYALDDNLHIYAGGLGVLAGDYVREAGDQGLSLVAVGLYYGEGFIHKELTNEGQVVDLHETKSPEQVGLEAVKNEKNEWIEVKVPIGGRIVKVRAWLWSYKSVKVYLLDTKVEGNNEQDTHITDALYTVDKETRFKQEMVLGIGGLRMLLMIGHHPLHYHLNEGHSALLIFELIHHEMESRGMTFEEARSLVRERVLFTNHTLIAAGNDLFSNDLVALQLAKYAQEIEIPVKQLVDLGLVQQSSSFSMTILAMRAAGKINAVSKLHAVRAKEIWADHPMVPITNGIHIPTWDKIGSSEIWTKHKENKRELIKLIEKQAGAVWDEKTILLGWARRIVNYKRPLAILERLKQFNEMARDENRPVRIVFAGIAHPADEDGQEILEELQYRLNSDLKGIAVYLPHYGLELAKVMTAGCDVWMNTPVVGFEACGTSGMKAALNGALPLSTRDGWMAEIEMLGIGWGVPDNNLTEEILETLKNQILPLYYDQNDLGIPGKWVEMMWGARELILNEFSMKRALSQYLELMDWGRSTLAGS</sequence>
<evidence type="ECO:0000313" key="10">
    <source>
        <dbReference type="EMBL" id="PIS17967.1"/>
    </source>
</evidence>
<comment type="cofactor">
    <cofactor evidence="2">
        <name>pyridoxal 5'-phosphate</name>
        <dbReference type="ChEBI" id="CHEBI:597326"/>
    </cofactor>
</comment>
<evidence type="ECO:0000256" key="2">
    <source>
        <dbReference type="ARBA" id="ARBA00001933"/>
    </source>
</evidence>
<protein>
    <recommendedName>
        <fullName evidence="4">glycogen phosphorylase</fullName>
        <ecNumber evidence="4">2.4.1.1</ecNumber>
    </recommendedName>
</protein>
<dbReference type="PANTHER" id="PTHR42655">
    <property type="entry name" value="GLYCOGEN PHOSPHORYLASE"/>
    <property type="match status" value="1"/>
</dbReference>
<dbReference type="Gene3D" id="3.40.50.2000">
    <property type="entry name" value="Glycogen Phosphorylase B"/>
    <property type="match status" value="3"/>
</dbReference>
<keyword evidence="5" id="KW-0328">Glycosyltransferase</keyword>
<dbReference type="InterPro" id="IPR035090">
    <property type="entry name" value="Pyridoxal_P_attach_site"/>
</dbReference>
<accession>A0A2H0WZC3</accession>
<dbReference type="EC" id="2.4.1.1" evidence="4"/>
<evidence type="ECO:0000256" key="6">
    <source>
        <dbReference type="ARBA" id="ARBA00022679"/>
    </source>
</evidence>
<comment type="function">
    <text evidence="9">Phosphorylase is an important allosteric enzyme in carbohydrate metabolism. Enzymes from different sources differ in their regulatory mechanisms and in their natural substrates. However, all known phosphorylases share catalytic and structural properties.</text>
</comment>
<evidence type="ECO:0000256" key="4">
    <source>
        <dbReference type="ARBA" id="ARBA00012591"/>
    </source>
</evidence>
<evidence type="ECO:0000256" key="1">
    <source>
        <dbReference type="ARBA" id="ARBA00001275"/>
    </source>
</evidence>
<dbReference type="InterPro" id="IPR000811">
    <property type="entry name" value="Glyco_trans_35"/>
</dbReference>
<dbReference type="AlphaFoldDB" id="A0A2H0WZC3"/>
<organism evidence="10 11">
    <name type="scientific">Candidatus Collierbacteria bacterium CG09_land_8_20_14_0_10_46_12</name>
    <dbReference type="NCBI Taxonomy" id="1974533"/>
    <lineage>
        <taxon>Bacteria</taxon>
        <taxon>Candidatus Collieribacteriota</taxon>
    </lineage>
</organism>
<dbReference type="EMBL" id="PEYY01000077">
    <property type="protein sequence ID" value="PIS17967.1"/>
    <property type="molecule type" value="Genomic_DNA"/>
</dbReference>
<reference evidence="11" key="1">
    <citation type="submission" date="2017-09" db="EMBL/GenBank/DDBJ databases">
        <title>Depth-based differentiation of microbial function through sediment-hosted aquifers and enrichment of novel symbionts in the deep terrestrial subsurface.</title>
        <authorList>
            <person name="Probst A.J."/>
            <person name="Ladd B."/>
            <person name="Jarett J.K."/>
            <person name="Geller-Mcgrath D.E."/>
            <person name="Sieber C.M.K."/>
            <person name="Emerson J.B."/>
            <person name="Anantharaman K."/>
            <person name="Thomas B.C."/>
            <person name="Malmstrom R."/>
            <person name="Stieglmeier M."/>
            <person name="Klingl A."/>
            <person name="Woyke T."/>
            <person name="Ryan C.M."/>
            <person name="Banfield J.F."/>
        </authorList>
    </citation>
    <scope>NUCLEOTIDE SEQUENCE [LARGE SCALE GENOMIC DNA]</scope>
</reference>
<evidence type="ECO:0000256" key="8">
    <source>
        <dbReference type="ARBA" id="ARBA00023277"/>
    </source>
</evidence>
<comment type="similarity">
    <text evidence="3">Belongs to the glycogen phosphorylase family.</text>
</comment>
<dbReference type="InterPro" id="IPR011834">
    <property type="entry name" value="Agluc_phsphrylas"/>
</dbReference>
<dbReference type="SUPFAM" id="SSF53756">
    <property type="entry name" value="UDP-Glycosyltransferase/glycogen phosphorylase"/>
    <property type="match status" value="1"/>
</dbReference>
<dbReference type="InterPro" id="IPR052182">
    <property type="entry name" value="Glycogen/Maltodextrin_Phosph"/>
</dbReference>
<gene>
    <name evidence="10" type="ORF">COT54_01850</name>
</gene>
<keyword evidence="6" id="KW-0808">Transferase</keyword>
<evidence type="ECO:0000256" key="7">
    <source>
        <dbReference type="ARBA" id="ARBA00022898"/>
    </source>
</evidence>
<comment type="catalytic activity">
    <reaction evidence="1">
        <text>[(1-&gt;4)-alpha-D-glucosyl](n) + phosphate = [(1-&gt;4)-alpha-D-glucosyl](n-1) + alpha-D-glucose 1-phosphate</text>
        <dbReference type="Rhea" id="RHEA:41732"/>
        <dbReference type="Rhea" id="RHEA-COMP:9584"/>
        <dbReference type="Rhea" id="RHEA-COMP:9586"/>
        <dbReference type="ChEBI" id="CHEBI:15444"/>
        <dbReference type="ChEBI" id="CHEBI:43474"/>
        <dbReference type="ChEBI" id="CHEBI:58601"/>
        <dbReference type="EC" id="2.4.1.1"/>
    </reaction>
</comment>
<dbReference type="PANTHER" id="PTHR42655:SF1">
    <property type="entry name" value="GLYCOGEN PHOSPHORYLASE"/>
    <property type="match status" value="1"/>
</dbReference>